<dbReference type="InterPro" id="IPR036551">
    <property type="entry name" value="Flavin_trans-like"/>
</dbReference>
<keyword evidence="2" id="KW-0456">Lyase</keyword>
<dbReference type="SUPFAM" id="SSF52507">
    <property type="entry name" value="Homo-oligomeric flavin-containing Cys decarboxylases, HFCD"/>
    <property type="match status" value="1"/>
</dbReference>
<dbReference type="GO" id="GO:0015937">
    <property type="term" value="P:coenzyme A biosynthetic process"/>
    <property type="evidence" value="ECO:0007669"/>
    <property type="project" value="InterPro"/>
</dbReference>
<evidence type="ECO:0000313" key="5">
    <source>
        <dbReference type="EMBL" id="KGA11656.1"/>
    </source>
</evidence>
<dbReference type="EMBL" id="JNSL01000232">
    <property type="protein sequence ID" value="KGA11656.1"/>
    <property type="molecule type" value="Genomic_DNA"/>
</dbReference>
<dbReference type="Pfam" id="PF04127">
    <property type="entry name" value="DFP"/>
    <property type="match status" value="1"/>
</dbReference>
<keyword evidence="1" id="KW-0210">Decarboxylase</keyword>
<accession>A0A094QBK5</accession>
<comment type="caution">
    <text evidence="5">The sequence shown here is derived from an EMBL/GenBank/DDBJ whole genome shotgun (WGS) entry which is preliminary data.</text>
</comment>
<dbReference type="InterPro" id="IPR007085">
    <property type="entry name" value="DNA/pantothenate-metab_flavo_C"/>
</dbReference>
<evidence type="ECO:0000259" key="4">
    <source>
        <dbReference type="Pfam" id="PF04127"/>
    </source>
</evidence>
<dbReference type="NCBIfam" id="TIGR00521">
    <property type="entry name" value="coaBC_dfp"/>
    <property type="match status" value="1"/>
</dbReference>
<dbReference type="InterPro" id="IPR035929">
    <property type="entry name" value="CoaB-like_sf"/>
</dbReference>
<dbReference type="PANTHER" id="PTHR14359">
    <property type="entry name" value="HOMO-OLIGOMERIC FLAVIN CONTAINING CYS DECARBOXYLASE FAMILY"/>
    <property type="match status" value="1"/>
</dbReference>
<reference evidence="5" key="1">
    <citation type="submission" date="2014-06" db="EMBL/GenBank/DDBJ databases">
        <title>Key roles for freshwater Actinobacteria revealed by deep metagenomic sequencing.</title>
        <authorList>
            <person name="Ghai R."/>
            <person name="Mizuno C.M."/>
            <person name="Picazo A."/>
            <person name="Camacho A."/>
            <person name="Rodriguez-Valera F."/>
        </authorList>
    </citation>
    <scope>NUCLEOTIDE SEQUENCE</scope>
</reference>
<dbReference type="GO" id="GO:0015941">
    <property type="term" value="P:pantothenate catabolic process"/>
    <property type="evidence" value="ECO:0007669"/>
    <property type="project" value="InterPro"/>
</dbReference>
<name>A0A094QBK5_9ZZZZ</name>
<dbReference type="GO" id="GO:0004633">
    <property type="term" value="F:phosphopantothenoylcysteine decarboxylase activity"/>
    <property type="evidence" value="ECO:0007669"/>
    <property type="project" value="InterPro"/>
</dbReference>
<dbReference type="Pfam" id="PF02441">
    <property type="entry name" value="Flavoprotein"/>
    <property type="match status" value="1"/>
</dbReference>
<dbReference type="SUPFAM" id="SSF102645">
    <property type="entry name" value="CoaB-like"/>
    <property type="match status" value="1"/>
</dbReference>
<dbReference type="GO" id="GO:0071513">
    <property type="term" value="C:phosphopantothenoylcysteine decarboxylase complex"/>
    <property type="evidence" value="ECO:0007669"/>
    <property type="project" value="TreeGrafter"/>
</dbReference>
<protein>
    <submittedName>
        <fullName evidence="5">Uncharacterized protein</fullName>
    </submittedName>
</protein>
<sequence>MSRPLVVLGVTGGIAAYKSADLIRRLRDQDLDVQVIATSSALKFVGETTFAALSAKPVITDIWDQAHNVEHVQLAKSADTIVVAPATADFLAHLVYGFANDALLATLLVAKCPVILCPAMHTEMWDNAATRENVATLRKRGYLVLEPGVGHLTGEDQGVGRLPEPIEIARVVKQVINRKSAELPKDLSGFNVLISAGGTREAIDPIRFIGNRASGKQGVALAISAMSRGAKVTLVGANMTSEVMQLRAASNDVVIMNAAVADYYVKNPTDKKIKKNTNQLNLVLEETEDILSTLGKKRTNKQYLVGFAAETVSNSDELITMAMEKLTRKNVDLIIANSVSEHQGIGTDDNQAILVTHKTTINLPKSDKLTLADGIWDFIVKDLAKVA</sequence>
<organism evidence="5">
    <name type="scientific">freshwater metagenome</name>
    <dbReference type="NCBI Taxonomy" id="449393"/>
    <lineage>
        <taxon>unclassified sequences</taxon>
        <taxon>metagenomes</taxon>
        <taxon>ecological metagenomes</taxon>
    </lineage>
</organism>
<feature type="domain" description="Flavoprotein" evidence="3">
    <location>
        <begin position="6"/>
        <end position="172"/>
    </location>
</feature>
<dbReference type="GO" id="GO:0004632">
    <property type="term" value="F:phosphopantothenate--cysteine ligase activity"/>
    <property type="evidence" value="ECO:0007669"/>
    <property type="project" value="InterPro"/>
</dbReference>
<evidence type="ECO:0000256" key="1">
    <source>
        <dbReference type="ARBA" id="ARBA00022793"/>
    </source>
</evidence>
<dbReference type="InterPro" id="IPR005252">
    <property type="entry name" value="CoaBC"/>
</dbReference>
<evidence type="ECO:0000256" key="2">
    <source>
        <dbReference type="ARBA" id="ARBA00023239"/>
    </source>
</evidence>
<feature type="domain" description="DNA/pantothenate metabolism flavoprotein C-terminal" evidence="4">
    <location>
        <begin position="187"/>
        <end position="381"/>
    </location>
</feature>
<dbReference type="GO" id="GO:0010181">
    <property type="term" value="F:FMN binding"/>
    <property type="evidence" value="ECO:0007669"/>
    <property type="project" value="InterPro"/>
</dbReference>
<gene>
    <name evidence="5" type="ORF">GM51_22430</name>
</gene>
<evidence type="ECO:0000259" key="3">
    <source>
        <dbReference type="Pfam" id="PF02441"/>
    </source>
</evidence>
<dbReference type="Gene3D" id="3.40.50.1950">
    <property type="entry name" value="Flavin prenyltransferase-like"/>
    <property type="match status" value="1"/>
</dbReference>
<dbReference type="AlphaFoldDB" id="A0A094QBK5"/>
<dbReference type="HAMAP" id="MF_02225">
    <property type="entry name" value="CoaBC"/>
    <property type="match status" value="1"/>
</dbReference>
<proteinExistence type="inferred from homology"/>
<dbReference type="Gene3D" id="3.40.50.10300">
    <property type="entry name" value="CoaB-like"/>
    <property type="match status" value="1"/>
</dbReference>
<dbReference type="InterPro" id="IPR003382">
    <property type="entry name" value="Flavoprotein"/>
</dbReference>
<dbReference type="PANTHER" id="PTHR14359:SF6">
    <property type="entry name" value="PHOSPHOPANTOTHENOYLCYSTEINE DECARBOXYLASE"/>
    <property type="match status" value="1"/>
</dbReference>